<proteinExistence type="inferred from homology"/>
<protein>
    <submittedName>
        <fullName evidence="9">Putative U3 small nucleolar RNA-associated protein 18</fullName>
    </submittedName>
    <submittedName>
        <fullName evidence="8">U3 snoRNP protein</fullName>
    </submittedName>
</protein>
<dbReference type="InterPro" id="IPR001680">
    <property type="entry name" value="WD40_rpt"/>
</dbReference>
<reference evidence="8 11" key="2">
    <citation type="submission" date="2024-02" db="EMBL/GenBank/DDBJ databases">
        <title>De novo assembly and annotation of 12 fungi associated with fruit tree decline syndrome in Ontario, Canada.</title>
        <authorList>
            <person name="Sulman M."/>
            <person name="Ellouze W."/>
            <person name="Ilyukhin E."/>
        </authorList>
    </citation>
    <scope>NUCLEOTIDE SEQUENCE [LARGE SCALE GENOMIC DNA]</scope>
    <source>
        <strain evidence="8 11">FDS-637</strain>
    </source>
</reference>
<evidence type="ECO:0000313" key="11">
    <source>
        <dbReference type="Proteomes" id="UP001430584"/>
    </source>
</evidence>
<feature type="region of interest" description="Disordered" evidence="7">
    <location>
        <begin position="193"/>
        <end position="220"/>
    </location>
</feature>
<sequence>MAPVTVLDRSEEQAPFQLPPDFARYDSESAASASASASDDDVEMQKDAAEEELERLVFGDRTGFREGIKNFGGRGEVAVAGEELEEEGSDLDNVADADLFFTDSGPDANTGRALALPPGPENSDEDFADAARDAPAWQDSDDERMVVSLASVPRLRKLRKTEDEDLINGKEYARRLRRQFERLYPTPDWAVSATRRPSKKRKMPEHETLSADEGVSSDDDMDVDDVDLSAQPLAKLLKDADSLTRRDTTGTAKRRKLRPEVLDIQRTKDISGMQPSAITSLSFHPTLPLLLSSGPSSTLYLHHVQPIPPNSNPLLTSLHIKGTPLTTTAFHPSPSDSRIFLSARRRYFHVWNLATGTVEKVTRVYGHQQEQRTMERFALSPNGRYMALLGSARKGGGYINILDARTLQWQSQARIESRGGIADFAWWADGNGLTIAGKNGEVSEWDAVAQRLRARWVDEGAVGTSVVALGGRSGRDDWLGGDRWVAVGSSSGIVNIYDRRAWLPANRKPTDHHNDPANGGVPAAPSPVKVLDQLTTPISHLRFSPDGQLLAMASRWKKDALRLVHLPSCTVYRNWPTNATPLGRITAVAFGDAAAVSTVTEEHEGRDGVGAELLLAVANEQGKIRMWEIRA</sequence>
<keyword evidence="4" id="KW-0677">Repeat</keyword>
<evidence type="ECO:0000256" key="7">
    <source>
        <dbReference type="SAM" id="MobiDB-lite"/>
    </source>
</evidence>
<evidence type="ECO:0000256" key="2">
    <source>
        <dbReference type="ARBA" id="ARBA00022552"/>
    </source>
</evidence>
<dbReference type="GO" id="GO:0032040">
    <property type="term" value="C:small-subunit processome"/>
    <property type="evidence" value="ECO:0007669"/>
    <property type="project" value="TreeGrafter"/>
</dbReference>
<dbReference type="GeneID" id="92013506"/>
<dbReference type="RefSeq" id="XP_066628768.1">
    <property type="nucleotide sequence ID" value="XM_066780822.1"/>
</dbReference>
<dbReference type="Proteomes" id="UP000190776">
    <property type="component" value="Unassembled WGS sequence"/>
</dbReference>
<dbReference type="GO" id="GO:0006364">
    <property type="term" value="P:rRNA processing"/>
    <property type="evidence" value="ECO:0007669"/>
    <property type="project" value="UniProtKB-KW"/>
</dbReference>
<dbReference type="SUPFAM" id="SSF50978">
    <property type="entry name" value="WD40 repeat-like"/>
    <property type="match status" value="1"/>
</dbReference>
<evidence type="ECO:0000256" key="3">
    <source>
        <dbReference type="ARBA" id="ARBA00022574"/>
    </source>
</evidence>
<comment type="subcellular location">
    <subcellularLocation>
        <location evidence="1">Nucleus</location>
        <location evidence="1">Nucleolus</location>
    </subcellularLocation>
</comment>
<evidence type="ECO:0000313" key="8">
    <source>
        <dbReference type="EMBL" id="KAL0254897.1"/>
    </source>
</evidence>
<evidence type="ECO:0000313" key="9">
    <source>
        <dbReference type="EMBL" id="OMP81512.1"/>
    </source>
</evidence>
<organism evidence="9 10">
    <name type="scientific">Diplodia seriata</name>
    <dbReference type="NCBI Taxonomy" id="420778"/>
    <lineage>
        <taxon>Eukaryota</taxon>
        <taxon>Fungi</taxon>
        <taxon>Dikarya</taxon>
        <taxon>Ascomycota</taxon>
        <taxon>Pezizomycotina</taxon>
        <taxon>Dothideomycetes</taxon>
        <taxon>Dothideomycetes incertae sedis</taxon>
        <taxon>Botryosphaeriales</taxon>
        <taxon>Botryosphaeriaceae</taxon>
        <taxon>Diplodia</taxon>
    </lineage>
</organism>
<evidence type="ECO:0000256" key="4">
    <source>
        <dbReference type="ARBA" id="ARBA00022737"/>
    </source>
</evidence>
<dbReference type="InterPro" id="IPR045161">
    <property type="entry name" value="Utp18"/>
</dbReference>
<evidence type="ECO:0000256" key="1">
    <source>
        <dbReference type="ARBA" id="ARBA00004604"/>
    </source>
</evidence>
<dbReference type="InterPro" id="IPR015943">
    <property type="entry name" value="WD40/YVTN_repeat-like_dom_sf"/>
</dbReference>
<dbReference type="Proteomes" id="UP001430584">
    <property type="component" value="Unassembled WGS sequence"/>
</dbReference>
<reference evidence="9 10" key="1">
    <citation type="submission" date="2017-01" db="EMBL/GenBank/DDBJ databases">
        <title>Draft genome sequence of Diplodia seriata F98.1, a fungal species involved in grapevine trunk diseases.</title>
        <authorList>
            <person name="Robert-Siegwald G."/>
            <person name="Vallet J."/>
            <person name="Abou-Mansour E."/>
            <person name="Xu J."/>
            <person name="Rey P."/>
            <person name="Bertsch C."/>
            <person name="Rego C."/>
            <person name="Larignon P."/>
            <person name="Fontaine F."/>
            <person name="Lebrun M.-H."/>
        </authorList>
    </citation>
    <scope>NUCLEOTIDE SEQUENCE [LARGE SCALE GENOMIC DNA]</scope>
    <source>
        <strain evidence="9 10">F98.1</strain>
    </source>
</reference>
<comment type="similarity">
    <text evidence="6">Belongs to the WD repeat UTP18 family.</text>
</comment>
<dbReference type="EMBL" id="MSZU01000115">
    <property type="protein sequence ID" value="OMP81512.1"/>
    <property type="molecule type" value="Genomic_DNA"/>
</dbReference>
<comment type="caution">
    <text evidence="9">The sequence shown here is derived from an EMBL/GenBank/DDBJ whole genome shotgun (WGS) entry which is preliminary data.</text>
</comment>
<dbReference type="OrthoDB" id="1935146at2759"/>
<dbReference type="Gene3D" id="2.130.10.10">
    <property type="entry name" value="YVTN repeat-like/Quinoprotein amine dehydrogenase"/>
    <property type="match status" value="1"/>
</dbReference>
<keyword evidence="3" id="KW-0853">WD repeat</keyword>
<gene>
    <name evidence="8" type="primary">UTP18</name>
    <name evidence="9" type="ORF">BK809_0002505</name>
    <name evidence="8" type="ORF">SLS55_009421</name>
</gene>
<dbReference type="SMART" id="SM00320">
    <property type="entry name" value="WD40"/>
    <property type="match status" value="4"/>
</dbReference>
<feature type="region of interest" description="Disordered" evidence="7">
    <location>
        <begin position="103"/>
        <end position="127"/>
    </location>
</feature>
<dbReference type="STRING" id="420778.A0A1S8B1S2"/>
<dbReference type="InterPro" id="IPR036322">
    <property type="entry name" value="WD40_repeat_dom_sf"/>
</dbReference>
<dbReference type="FunFam" id="2.130.10.10:FF:000549">
    <property type="entry name" value="Small nucleolar ribonucleoprotein complex subunit"/>
    <property type="match status" value="1"/>
</dbReference>
<keyword evidence="11" id="KW-1185">Reference proteome</keyword>
<evidence type="ECO:0000313" key="10">
    <source>
        <dbReference type="Proteomes" id="UP000190776"/>
    </source>
</evidence>
<keyword evidence="2" id="KW-0698">rRNA processing</keyword>
<dbReference type="EMBL" id="JAJVCZ030000010">
    <property type="protein sequence ID" value="KAL0254897.1"/>
    <property type="molecule type" value="Genomic_DNA"/>
</dbReference>
<evidence type="ECO:0000256" key="5">
    <source>
        <dbReference type="ARBA" id="ARBA00023242"/>
    </source>
</evidence>
<dbReference type="PANTHER" id="PTHR18359:SF0">
    <property type="entry name" value="U3 SMALL NUCLEOLAR RNA-ASSOCIATED PROTEIN 18 HOMOLOG"/>
    <property type="match status" value="1"/>
</dbReference>
<dbReference type="AlphaFoldDB" id="A0A1S8B1S2"/>
<evidence type="ECO:0000256" key="6">
    <source>
        <dbReference type="ARBA" id="ARBA00025767"/>
    </source>
</evidence>
<accession>A0A1S8B1S2</accession>
<name>A0A1S8B1S2_9PEZI</name>
<feature type="region of interest" description="Disordered" evidence="7">
    <location>
        <begin position="1"/>
        <end position="49"/>
    </location>
</feature>
<dbReference type="PANTHER" id="PTHR18359">
    <property type="entry name" value="WD-REPEAT PROTEIN-RELATED"/>
    <property type="match status" value="1"/>
</dbReference>
<feature type="compositionally biased region" description="Low complexity" evidence="7">
    <location>
        <begin position="28"/>
        <end position="37"/>
    </location>
</feature>
<keyword evidence="5" id="KW-0539">Nucleus</keyword>
<dbReference type="GO" id="GO:0034388">
    <property type="term" value="C:Pwp2p-containing subcomplex of 90S preribosome"/>
    <property type="evidence" value="ECO:0007669"/>
    <property type="project" value="TreeGrafter"/>
</dbReference>